<evidence type="ECO:0000313" key="1">
    <source>
        <dbReference type="EMBL" id="MBA4464071.1"/>
    </source>
</evidence>
<accession>A0AC60WAF3</accession>
<proteinExistence type="predicted"/>
<reference evidence="1 2" key="1">
    <citation type="journal article" date="2020" name="Appl. Environ. Microbiol.">
        <title>Genomic Characteristics of a Novel Species of Ammonia-Oxidizing Archaea from the Jiulong River Estuary.</title>
        <authorList>
            <person name="Zou D."/>
            <person name="Wan R."/>
            <person name="Han L."/>
            <person name="Xu M.N."/>
            <person name="Liu Y."/>
            <person name="Liu H."/>
            <person name="Kao S.J."/>
            <person name="Li M."/>
        </authorList>
    </citation>
    <scope>NUCLEOTIDE SEQUENCE [LARGE SCALE GENOMIC DNA]</scope>
    <source>
        <strain evidence="1">S2bin1</strain>
    </source>
</reference>
<comment type="caution">
    <text evidence="1">The sequence shown here is derived from an EMBL/GenBank/DDBJ whole genome shotgun (WGS) entry which is preliminary data.</text>
</comment>
<dbReference type="Proteomes" id="UP000591542">
    <property type="component" value="Unassembled WGS sequence"/>
</dbReference>
<sequence>VTDLIHRTPSGPYSELLEGAIITAQSGGDLKEYFNATAKVQLEEKKMLMQKTTESLGAVAEIYTILLIVFPLLAVIMLSIMGIMSPSLGGFDLVTLINILTFAVIPLCGVLMLVMMDTMVPKR</sequence>
<evidence type="ECO:0000313" key="2">
    <source>
        <dbReference type="Proteomes" id="UP000591542"/>
    </source>
</evidence>
<name>A0AC60WAF3_9ARCH</name>
<gene>
    <name evidence="1" type="ORF">H2B01_07845</name>
</gene>
<protein>
    <submittedName>
        <fullName evidence="1">Type II secretion system F family protein</fullName>
    </submittedName>
</protein>
<feature type="non-terminal residue" evidence="1">
    <location>
        <position position="1"/>
    </location>
</feature>
<organism evidence="1 2">
    <name type="scientific">Candidatus Nitrosomaritimum aestuariumsis</name>
    <dbReference type="NCBI Taxonomy" id="3342354"/>
    <lineage>
        <taxon>Archaea</taxon>
        <taxon>Nitrososphaerota</taxon>
        <taxon>Nitrososphaeria</taxon>
        <taxon>Nitrosopumilales</taxon>
        <taxon>Nitrosopumilaceae</taxon>
        <taxon>Candidatus Nitrosomaritimum</taxon>
    </lineage>
</organism>
<dbReference type="EMBL" id="JACEMX010000155">
    <property type="protein sequence ID" value="MBA4464071.1"/>
    <property type="molecule type" value="Genomic_DNA"/>
</dbReference>